<dbReference type="Proteomes" id="UP001065174">
    <property type="component" value="Chromosome"/>
</dbReference>
<name>A0ABY6CPD5_9BACT</name>
<dbReference type="InterPro" id="IPR032342">
    <property type="entry name" value="DUF4861"/>
</dbReference>
<sequence length="420" mass="46746">MTKDRKTFLKNITWAVVGACVVYGCASQGAPRDRSITLALSNPLATAREEVVTVSVPEDIEVRGKVLKTGFYQSGQGQIECVDLDGNGLVDQLYASIKLGANESVSFDLLKDLIPITDQSQKKTQAELSVMKGGQWNGRKYEGGTGFVNVDHLRVADEHTDHSFDIRYEGPGWENEQIGYRFYLDWRNAMDIFGKKVDTLVLQQVGQDGFDSYHEDSPWGMDVLKAGKTLGIGSIGQFVAGTVEHFEQTDSVLCHITLNGNISSIIDTRYYGWATSVDKMYLESTLKIDTKDRAVEHQIKLDQMVSGFCTGLVKKPDVEKLESLVEANGWAYIATYGQQSLAGDNLGLAIVFNAKDVDYVKEAEKDHVVVFKPTTEKFSYYLLGAWEQEKNGITTKEAFKTYLNGKVERLNNPVIAKVVW</sequence>
<dbReference type="Pfam" id="PF16153">
    <property type="entry name" value="DUF4861"/>
    <property type="match status" value="1"/>
</dbReference>
<evidence type="ECO:0000313" key="1">
    <source>
        <dbReference type="EMBL" id="UXP32376.1"/>
    </source>
</evidence>
<reference evidence="1" key="1">
    <citation type="submission" date="2022-09" db="EMBL/GenBank/DDBJ databases">
        <title>Comparative genomics and taxonomic characterization of three novel marine species of genus Reichenbachiella exhibiting antioxidant and polysaccharide degradation activities.</title>
        <authorList>
            <person name="Muhammad N."/>
            <person name="Lee Y.-J."/>
            <person name="Ko J."/>
            <person name="Kim S.-G."/>
        </authorList>
    </citation>
    <scope>NUCLEOTIDE SEQUENCE</scope>
    <source>
        <strain evidence="1">BKB1-1</strain>
    </source>
</reference>
<accession>A0ABY6CPD5</accession>
<keyword evidence="2" id="KW-1185">Reference proteome</keyword>
<proteinExistence type="predicted"/>
<dbReference type="PROSITE" id="PS51257">
    <property type="entry name" value="PROKAR_LIPOPROTEIN"/>
    <property type="match status" value="1"/>
</dbReference>
<evidence type="ECO:0000313" key="2">
    <source>
        <dbReference type="Proteomes" id="UP001065174"/>
    </source>
</evidence>
<dbReference type="EMBL" id="CP106679">
    <property type="protein sequence ID" value="UXP32376.1"/>
    <property type="molecule type" value="Genomic_DNA"/>
</dbReference>
<gene>
    <name evidence="1" type="ORF">N6H18_00100</name>
</gene>
<protein>
    <submittedName>
        <fullName evidence="1">DUF4861 domain-containing protein</fullName>
    </submittedName>
</protein>
<organism evidence="1 2">
    <name type="scientific">Reichenbachiella agarivorans</name>
    <dbReference type="NCBI Taxonomy" id="2979464"/>
    <lineage>
        <taxon>Bacteria</taxon>
        <taxon>Pseudomonadati</taxon>
        <taxon>Bacteroidota</taxon>
        <taxon>Cytophagia</taxon>
        <taxon>Cytophagales</taxon>
        <taxon>Reichenbachiellaceae</taxon>
        <taxon>Reichenbachiella</taxon>
    </lineage>
</organism>
<dbReference type="RefSeq" id="WP_262309811.1">
    <property type="nucleotide sequence ID" value="NZ_CP106679.1"/>
</dbReference>